<dbReference type="PANTHER" id="PTHR40053:SF1">
    <property type="entry name" value="SPORULATION-CONTROL PROTEIN SPO0M"/>
    <property type="match status" value="1"/>
</dbReference>
<accession>A0A916NYH3</accession>
<dbReference type="EMBL" id="CAJVAS010000030">
    <property type="protein sequence ID" value="CAG7645205.1"/>
    <property type="molecule type" value="Genomic_DNA"/>
</dbReference>
<proteinExistence type="predicted"/>
<dbReference type="PANTHER" id="PTHR40053">
    <property type="entry name" value="SPORULATION-CONTROL PROTEIN SPO0M"/>
    <property type="match status" value="1"/>
</dbReference>
<sequence>MSLFKKVLASVGVGSAKVDTRLESGRVAVGEELRGVVLIQGGQLEQRIDRIYLYIKTSYVKEENDRKVTVTADVAQFMITDEFMLAAGERTEIPFAFTVPEYTPVSLRSSPVWLETGLDIKMAVDPTDRDYVEIIAHPYMQVVLDALGELGFRLREVTNDYAPRLGGRLPFVQEFEFVPTTHFRGALDELEVLFFLSGDDLELYLQIDRKARGIRGIFAEAAGTDESFVRVMIPGNELRRGPLAVAGNLKQLISNYS</sequence>
<dbReference type="InterPro" id="IPR009776">
    <property type="entry name" value="Spore_0_M"/>
</dbReference>
<comment type="caution">
    <text evidence="1">The sequence shown here is derived from an EMBL/GenBank/DDBJ whole genome shotgun (WGS) entry which is preliminary data.</text>
</comment>
<protein>
    <submittedName>
        <fullName evidence="1">Sporulation-control protein spo0M</fullName>
    </submittedName>
</protein>
<name>A0A916NYH3_9BACL</name>
<dbReference type="Proteomes" id="UP000693672">
    <property type="component" value="Unassembled WGS sequence"/>
</dbReference>
<reference evidence="1" key="1">
    <citation type="submission" date="2021-06" db="EMBL/GenBank/DDBJ databases">
        <authorList>
            <person name="Criscuolo A."/>
        </authorList>
    </citation>
    <scope>NUCLEOTIDE SEQUENCE</scope>
    <source>
        <strain evidence="1">CIP111600</strain>
    </source>
</reference>
<evidence type="ECO:0000313" key="2">
    <source>
        <dbReference type="Proteomes" id="UP000693672"/>
    </source>
</evidence>
<evidence type="ECO:0000313" key="1">
    <source>
        <dbReference type="EMBL" id="CAG7645205.1"/>
    </source>
</evidence>
<gene>
    <name evidence="1" type="primary">spo0M</name>
    <name evidence="1" type="ORF">PAESOLCIP111_04903</name>
</gene>
<organism evidence="1 2">
    <name type="scientific">Paenibacillus solanacearum</name>
    <dbReference type="NCBI Taxonomy" id="2048548"/>
    <lineage>
        <taxon>Bacteria</taxon>
        <taxon>Bacillati</taxon>
        <taxon>Bacillota</taxon>
        <taxon>Bacilli</taxon>
        <taxon>Bacillales</taxon>
        <taxon>Paenibacillaceae</taxon>
        <taxon>Paenibacillus</taxon>
    </lineage>
</organism>
<keyword evidence="2" id="KW-1185">Reference proteome</keyword>
<dbReference type="AlphaFoldDB" id="A0A916NYH3"/>
<dbReference type="RefSeq" id="WP_218094617.1">
    <property type="nucleotide sequence ID" value="NZ_CAJVAS010000030.1"/>
</dbReference>
<dbReference type="Pfam" id="PF07070">
    <property type="entry name" value="Spo0M"/>
    <property type="match status" value="1"/>
</dbReference>